<dbReference type="STRING" id="695939.SAMN00790413_04742"/>
<dbReference type="Gene3D" id="3.40.50.300">
    <property type="entry name" value="P-loop containing nucleotide triphosphate hydrolases"/>
    <property type="match status" value="1"/>
</dbReference>
<name>A0A1W1UL79_9DEIO</name>
<dbReference type="InterPro" id="IPR051677">
    <property type="entry name" value="AfsR-DnrI-RedD_regulator"/>
</dbReference>
<dbReference type="InterPro" id="IPR011990">
    <property type="entry name" value="TPR-like_helical_dom_sf"/>
</dbReference>
<gene>
    <name evidence="2" type="ORF">SAMN00790413_04742</name>
</gene>
<proteinExistence type="predicted"/>
<dbReference type="InterPro" id="IPR027417">
    <property type="entry name" value="P-loop_NTPase"/>
</dbReference>
<dbReference type="SUPFAM" id="SSF48452">
    <property type="entry name" value="TPR-like"/>
    <property type="match status" value="2"/>
</dbReference>
<dbReference type="RefSeq" id="WP_139806516.1">
    <property type="nucleotide sequence ID" value="NZ_FWWU01000005.1"/>
</dbReference>
<dbReference type="PANTHER" id="PTHR35807">
    <property type="entry name" value="TRANSCRIPTIONAL REGULATOR REDD-RELATED"/>
    <property type="match status" value="1"/>
</dbReference>
<keyword evidence="3" id="KW-1185">Reference proteome</keyword>
<dbReference type="GO" id="GO:0016887">
    <property type="term" value="F:ATP hydrolysis activity"/>
    <property type="evidence" value="ECO:0007669"/>
    <property type="project" value="InterPro"/>
</dbReference>
<dbReference type="GO" id="GO:0006355">
    <property type="term" value="P:regulation of DNA-templated transcription"/>
    <property type="evidence" value="ECO:0007669"/>
    <property type="project" value="TreeGrafter"/>
</dbReference>
<protein>
    <submittedName>
        <fullName evidence="2">ATP-, maltotriose-and DNA-dependent transcriptional regulator MalT</fullName>
    </submittedName>
</protein>
<dbReference type="OrthoDB" id="51149at2"/>
<dbReference type="InterPro" id="IPR036388">
    <property type="entry name" value="WH-like_DNA-bd_sf"/>
</dbReference>
<dbReference type="PANTHER" id="PTHR35807:SF1">
    <property type="entry name" value="TRANSCRIPTIONAL REGULATOR REDD"/>
    <property type="match status" value="1"/>
</dbReference>
<accession>A0A1W1UL79</accession>
<dbReference type="AlphaFoldDB" id="A0A1W1UL79"/>
<evidence type="ECO:0000313" key="3">
    <source>
        <dbReference type="Proteomes" id="UP000192582"/>
    </source>
</evidence>
<dbReference type="Pfam" id="PF13401">
    <property type="entry name" value="AAA_22"/>
    <property type="match status" value="1"/>
</dbReference>
<dbReference type="Proteomes" id="UP000192582">
    <property type="component" value="Unassembled WGS sequence"/>
</dbReference>
<dbReference type="InterPro" id="IPR049945">
    <property type="entry name" value="AAA_22"/>
</dbReference>
<reference evidence="2 3" key="1">
    <citation type="submission" date="2017-04" db="EMBL/GenBank/DDBJ databases">
        <authorList>
            <person name="Afonso C.L."/>
            <person name="Miller P.J."/>
            <person name="Scott M.A."/>
            <person name="Spackman E."/>
            <person name="Goraichik I."/>
            <person name="Dimitrov K.M."/>
            <person name="Suarez D.L."/>
            <person name="Swayne D.E."/>
        </authorList>
    </citation>
    <scope>NUCLEOTIDE SEQUENCE [LARGE SCALE GENOMIC DNA]</scope>
    <source>
        <strain evidence="2 3">KR-140</strain>
    </source>
</reference>
<evidence type="ECO:0000313" key="2">
    <source>
        <dbReference type="EMBL" id="SMB81846.1"/>
    </source>
</evidence>
<sequence>MNEREDWLLNVQVPRALRAELSRPHLLERLTLEDDARLIALLAPSGYGKTTLLGQYARATQQKVAWLTLTPDMADPLALAEALAYSIGRSLPGLALTRFQAACEEPTQSEITARALARDLAAADVNLRLILDQGHHLMPASSRWLETFLQSLPEGHQVLMGSYDGAHLRIARLSAQAQVLILGARDLAFTPEEAQLYLQVRGVTEHAEALSAGLEGWPAGLALTSGNTALYISPSQIIQEALSALPDTLRATLPEAAVLAVWSETRVRDLGIQLPYGWLEQLVQHGLPLTPLGQGLYRPHQLIVGELERELSYQEERASELYGRAGRLEEQSGNLIGALQAYRRGANTTDLLRLLEQLTFNLIQRSEYHVAAQLLRDIDWRELPRPLQGLAALILSRTGQARQAEPILRALRAAQVDTIPEVALALADAAIRQGQLQIAQTHVEAALEKTVSPWTTRLQLMQAHVLTASGQALKALEVTQVALSKAQDRQDPLELASLYQMAAQSALQASRFDDVRHWATEAIRYFHLAGAHQAVLRPAWELAYVYGLTGETALGMAVCEEALRSALDTEAFDALMLSEMQGNLSFWARDFEGARALYAHLRQQALQRQEPYLTLRLTGKLAEVMYRLNRPEEARAFMRAIQDNARQEDFTAFFRGVKAFFEGEAEEARRHFALSLEQDQSVVHQFRAQVLLSEVLARKGELGRAETGAITAGIQRFGSLHLLQLDADLVPTLSAAAADRGWGLGIFSGVPQTTAMLAKAAQDQIPLEVELLGPRLNVLLGKQPVKIPHSKSREILMLLVVRGPSTREEIIDALWDGDADQRNIEYFKVSVRRLRAVLSGLQPLWFNPLPFEQGRYAVAPEFALSTDLQKLKAALKEGEPEGMQAGVAAFDGRGLRELSSEWGEQLASEVRDLVLEAATWLTEQAANQSEQIWAQERLVDLDPLDHELHLQLIRKLKTSKNDSGARFAYKRYARMVENEYGQLPSFKYDQIN</sequence>
<organism evidence="2 3">
    <name type="scientific">Deinococcus hopiensis KR-140</name>
    <dbReference type="NCBI Taxonomy" id="695939"/>
    <lineage>
        <taxon>Bacteria</taxon>
        <taxon>Thermotogati</taxon>
        <taxon>Deinococcota</taxon>
        <taxon>Deinococci</taxon>
        <taxon>Deinococcales</taxon>
        <taxon>Deinococcaceae</taxon>
        <taxon>Deinococcus</taxon>
    </lineage>
</organism>
<dbReference type="EMBL" id="FWWU01000005">
    <property type="protein sequence ID" value="SMB81846.1"/>
    <property type="molecule type" value="Genomic_DNA"/>
</dbReference>
<evidence type="ECO:0000259" key="1">
    <source>
        <dbReference type="Pfam" id="PF13401"/>
    </source>
</evidence>
<dbReference type="Gene3D" id="1.10.10.10">
    <property type="entry name" value="Winged helix-like DNA-binding domain superfamily/Winged helix DNA-binding domain"/>
    <property type="match status" value="1"/>
</dbReference>
<feature type="domain" description="ORC1/DEAH AAA+ ATPase" evidence="1">
    <location>
        <begin position="35"/>
        <end position="150"/>
    </location>
</feature>
<dbReference type="GO" id="GO:0003677">
    <property type="term" value="F:DNA binding"/>
    <property type="evidence" value="ECO:0007669"/>
    <property type="project" value="TreeGrafter"/>
</dbReference>
<dbReference type="Gene3D" id="1.25.40.10">
    <property type="entry name" value="Tetratricopeptide repeat domain"/>
    <property type="match status" value="2"/>
</dbReference>